<dbReference type="PANTHER" id="PTHR43622:SF7">
    <property type="entry name" value="3-DEHYDROQUINATE SYNTHASE, CHLOROPLASTIC"/>
    <property type="match status" value="1"/>
</dbReference>
<dbReference type="EC" id="4.2.3.4" evidence="7 18"/>
<comment type="function">
    <text evidence="18">Catalyzes the conversion of 3-deoxy-D-arabino-heptulosonate 7-phosphate (DAHP) to dehydroquinate (DHQ).</text>
</comment>
<evidence type="ECO:0000256" key="8">
    <source>
        <dbReference type="ARBA" id="ARBA00017684"/>
    </source>
</evidence>
<gene>
    <name evidence="18" type="primary">aroB</name>
    <name evidence="21" type="ordered locus">UCYN_05560</name>
</gene>
<dbReference type="Pfam" id="PF01761">
    <property type="entry name" value="DHQ_synthase"/>
    <property type="match status" value="1"/>
</dbReference>
<keyword evidence="13 18" id="KW-0862">Zinc</keyword>
<dbReference type="SUPFAM" id="SSF56796">
    <property type="entry name" value="Dehydroquinate synthase-like"/>
    <property type="match status" value="1"/>
</dbReference>
<evidence type="ECO:0000256" key="17">
    <source>
        <dbReference type="ARBA" id="ARBA00023285"/>
    </source>
</evidence>
<feature type="binding site" evidence="18">
    <location>
        <position position="153"/>
    </location>
    <ligand>
        <name>NAD(+)</name>
        <dbReference type="ChEBI" id="CHEBI:57540"/>
    </ligand>
</feature>
<dbReference type="InterPro" id="IPR016037">
    <property type="entry name" value="DHQ_synth_AroB"/>
</dbReference>
<evidence type="ECO:0000313" key="22">
    <source>
        <dbReference type="Proteomes" id="UP000001405"/>
    </source>
</evidence>
<dbReference type="GO" id="GO:0046872">
    <property type="term" value="F:metal ion binding"/>
    <property type="evidence" value="ECO:0007669"/>
    <property type="project" value="UniProtKB-KW"/>
</dbReference>
<dbReference type="OrthoDB" id="9806583at2"/>
<feature type="binding site" evidence="18">
    <location>
        <position position="251"/>
    </location>
    <ligand>
        <name>Zn(2+)</name>
        <dbReference type="ChEBI" id="CHEBI:29105"/>
    </ligand>
</feature>
<evidence type="ECO:0000256" key="1">
    <source>
        <dbReference type="ARBA" id="ARBA00001393"/>
    </source>
</evidence>
<reference evidence="21 22" key="1">
    <citation type="journal article" date="2010" name="Nature">
        <title>Metabolic streamlining in an open-ocean nitrogen-fixing cyanobacterium.</title>
        <authorList>
            <person name="Tripp H.J."/>
            <person name="Bench S.R."/>
            <person name="Turk K.A."/>
            <person name="Foster R.A."/>
            <person name="Desany B.A."/>
            <person name="Niazi F."/>
            <person name="Affourtit J.P."/>
            <person name="Zehr J.P."/>
        </authorList>
    </citation>
    <scope>NUCLEOTIDE SEQUENCE [LARGE SCALE GENOMIC DNA]</scope>
    <source>
        <strain evidence="22">ALOHA</strain>
    </source>
</reference>
<evidence type="ECO:0000256" key="16">
    <source>
        <dbReference type="ARBA" id="ARBA00023239"/>
    </source>
</evidence>
<dbReference type="InterPro" id="IPR030963">
    <property type="entry name" value="DHQ_synth_fam"/>
</dbReference>
<evidence type="ECO:0000256" key="15">
    <source>
        <dbReference type="ARBA" id="ARBA00023141"/>
    </source>
</evidence>
<evidence type="ECO:0000256" key="13">
    <source>
        <dbReference type="ARBA" id="ARBA00022833"/>
    </source>
</evidence>
<sequence>MSSIISAKLSTSNYNIVISPNSLTSIGKHLRLLNIDNKVLIISNPFIFATYGQIILSSLAREKFKVFFYLIPSGECSKTLDHIKKIYDSVLKHRIERSSTLLALGGGVVGDVAGFVAATWLRGINLIQVPTSLLAMVDASIGGKTGVNYSQGKNLIGSFYSPRLVFIDPVVLKTLPIRELKAGMAEIVKYSLIWDKELFIYLESEDTLNDLNTINLKILQKIIIKSCLTKINIVNQDESEKGIRAILNYGHTIGHSIESLSKHDIVHGEAVSIGMVAAGRIASLLGIWREDLRIRQEQLLKKISLPTKIPNSLRVDNILENLKLDKKIKSGKIRFILPQKIGKVKVYNDIPSKVIVNILKSMYSF</sequence>
<dbReference type="GO" id="GO:0008652">
    <property type="term" value="P:amino acid biosynthetic process"/>
    <property type="evidence" value="ECO:0007669"/>
    <property type="project" value="UniProtKB-KW"/>
</dbReference>
<dbReference type="GO" id="GO:0005737">
    <property type="term" value="C:cytoplasm"/>
    <property type="evidence" value="ECO:0007669"/>
    <property type="project" value="UniProtKB-SubCell"/>
</dbReference>
<feature type="binding site" evidence="18">
    <location>
        <begin position="107"/>
        <end position="111"/>
    </location>
    <ligand>
        <name>NAD(+)</name>
        <dbReference type="ChEBI" id="CHEBI:57540"/>
    </ligand>
</feature>
<dbReference type="KEGG" id="cyu:UCYN_05560"/>
<comment type="cofactor">
    <cofactor evidence="3">
        <name>Zn(2+)</name>
        <dbReference type="ChEBI" id="CHEBI:29105"/>
    </cofactor>
</comment>
<keyword evidence="10 18" id="KW-0028">Amino-acid biosynthesis</keyword>
<dbReference type="Proteomes" id="UP000001405">
    <property type="component" value="Chromosome"/>
</dbReference>
<dbReference type="GO" id="GO:0009423">
    <property type="term" value="P:chorismate biosynthetic process"/>
    <property type="evidence" value="ECO:0007669"/>
    <property type="project" value="UniProtKB-UniRule"/>
</dbReference>
<keyword evidence="9 18" id="KW-0963">Cytoplasm</keyword>
<keyword evidence="22" id="KW-1185">Reference proteome</keyword>
<dbReference type="AlphaFoldDB" id="D3EP83"/>
<dbReference type="InterPro" id="IPR030960">
    <property type="entry name" value="DHQS/DOIS_N"/>
</dbReference>
<proteinExistence type="inferred from homology"/>
<dbReference type="HAMAP" id="MF_00110">
    <property type="entry name" value="DHQ_synthase"/>
    <property type="match status" value="1"/>
</dbReference>
<dbReference type="RefSeq" id="WP_012953948.1">
    <property type="nucleotide sequence ID" value="NC_013771.1"/>
</dbReference>
<evidence type="ECO:0000313" key="21">
    <source>
        <dbReference type="EMBL" id="ADB95283.1"/>
    </source>
</evidence>
<organism evidence="22">
    <name type="scientific">Atelocyanobacterium thalassa (isolate ALOHA)</name>
    <dbReference type="NCBI Taxonomy" id="1453429"/>
    <lineage>
        <taxon>Bacteria</taxon>
        <taxon>Bacillati</taxon>
        <taxon>Cyanobacteriota</taxon>
        <taxon>Cyanophyceae</taxon>
        <taxon>Oscillatoriophycideae</taxon>
        <taxon>Chroococcales</taxon>
        <taxon>Aphanothecaceae</taxon>
        <taxon>Candidatus Atelocyanobacterium</taxon>
        <taxon>Candidatus Atelocyanobacterium thalassae</taxon>
    </lineage>
</organism>
<dbReference type="Pfam" id="PF24621">
    <property type="entry name" value="DHQS_C"/>
    <property type="match status" value="1"/>
</dbReference>
<protein>
    <recommendedName>
        <fullName evidence="8 18">3-dehydroquinate synthase</fullName>
        <shortName evidence="18">DHQS</shortName>
        <ecNumber evidence="7 18">4.2.3.4</ecNumber>
    </recommendedName>
</protein>
<evidence type="ECO:0000256" key="11">
    <source>
        <dbReference type="ARBA" id="ARBA00022723"/>
    </source>
</evidence>
<dbReference type="Gene3D" id="3.40.50.1970">
    <property type="match status" value="1"/>
</dbReference>
<evidence type="ECO:0000256" key="2">
    <source>
        <dbReference type="ARBA" id="ARBA00001911"/>
    </source>
</evidence>
<evidence type="ECO:0000259" key="20">
    <source>
        <dbReference type="Pfam" id="PF24621"/>
    </source>
</evidence>
<keyword evidence="11 18" id="KW-0479">Metal-binding</keyword>
<comment type="pathway">
    <text evidence="5 18">Metabolic intermediate biosynthesis; chorismate biosynthesis; chorismate from D-erythrose 4-phosphate and phosphoenolpyruvate: step 2/7.</text>
</comment>
<dbReference type="FunFam" id="3.40.50.1970:FF:000007">
    <property type="entry name" value="Pentafunctional AROM polypeptide"/>
    <property type="match status" value="1"/>
</dbReference>
<evidence type="ECO:0000256" key="3">
    <source>
        <dbReference type="ARBA" id="ARBA00001947"/>
    </source>
</evidence>
<evidence type="ECO:0000259" key="19">
    <source>
        <dbReference type="Pfam" id="PF01761"/>
    </source>
</evidence>
<comment type="subcellular location">
    <subcellularLocation>
        <location evidence="4 18">Cytoplasm</location>
    </subcellularLocation>
</comment>
<evidence type="ECO:0000256" key="4">
    <source>
        <dbReference type="ARBA" id="ARBA00004496"/>
    </source>
</evidence>
<dbReference type="CDD" id="cd08195">
    <property type="entry name" value="DHQS"/>
    <property type="match status" value="1"/>
</dbReference>
<dbReference type="EMBL" id="CP001842">
    <property type="protein sequence ID" value="ADB95283.1"/>
    <property type="molecule type" value="Genomic_DNA"/>
</dbReference>
<dbReference type="STRING" id="1453429.UCYN_05560"/>
<keyword evidence="15 18" id="KW-0057">Aromatic amino acid biosynthesis</keyword>
<dbReference type="HOGENOM" id="CLU_001201_0_2_3"/>
<keyword evidence="12 18" id="KW-0547">Nucleotide-binding</keyword>
<feature type="binding site" evidence="18">
    <location>
        <position position="186"/>
    </location>
    <ligand>
        <name>Zn(2+)</name>
        <dbReference type="ChEBI" id="CHEBI:29105"/>
    </ligand>
</feature>
<comment type="similarity">
    <text evidence="6 18">Belongs to the sugar phosphate cyclases superfamily. Dehydroquinate synthase family.</text>
</comment>
<evidence type="ECO:0000256" key="12">
    <source>
        <dbReference type="ARBA" id="ARBA00022741"/>
    </source>
</evidence>
<dbReference type="GO" id="GO:0009073">
    <property type="term" value="P:aromatic amino acid family biosynthetic process"/>
    <property type="evidence" value="ECO:0007669"/>
    <property type="project" value="UniProtKB-KW"/>
</dbReference>
<feature type="domain" description="3-dehydroquinate synthase C-terminal" evidence="20">
    <location>
        <begin position="183"/>
        <end position="327"/>
    </location>
</feature>
<feature type="binding site" evidence="18">
    <location>
        <begin position="131"/>
        <end position="132"/>
    </location>
    <ligand>
        <name>NAD(+)</name>
        <dbReference type="ChEBI" id="CHEBI:57540"/>
    </ligand>
</feature>
<evidence type="ECO:0000256" key="18">
    <source>
        <dbReference type="HAMAP-Rule" id="MF_00110"/>
    </source>
</evidence>
<dbReference type="GO" id="GO:0003856">
    <property type="term" value="F:3-dehydroquinate synthase activity"/>
    <property type="evidence" value="ECO:0007669"/>
    <property type="project" value="UniProtKB-UniRule"/>
</dbReference>
<feature type="domain" description="3-dehydroquinate synthase N-terminal" evidence="19">
    <location>
        <begin position="70"/>
        <end position="181"/>
    </location>
</feature>
<evidence type="ECO:0000256" key="7">
    <source>
        <dbReference type="ARBA" id="ARBA00013031"/>
    </source>
</evidence>
<keyword evidence="14 18" id="KW-0520">NAD</keyword>
<feature type="binding site" evidence="18">
    <location>
        <position position="144"/>
    </location>
    <ligand>
        <name>NAD(+)</name>
        <dbReference type="ChEBI" id="CHEBI:57540"/>
    </ligand>
</feature>
<dbReference type="UniPathway" id="UPA00053">
    <property type="reaction ID" value="UER00085"/>
</dbReference>
<evidence type="ECO:0000256" key="10">
    <source>
        <dbReference type="ARBA" id="ARBA00022605"/>
    </source>
</evidence>
<evidence type="ECO:0000256" key="9">
    <source>
        <dbReference type="ARBA" id="ARBA00022490"/>
    </source>
</evidence>
<dbReference type="PIRSF" id="PIRSF001455">
    <property type="entry name" value="DHQ_synth"/>
    <property type="match status" value="1"/>
</dbReference>
<dbReference type="NCBIfam" id="TIGR01357">
    <property type="entry name" value="aroB"/>
    <property type="match status" value="1"/>
</dbReference>
<dbReference type="Gene3D" id="1.20.1090.10">
    <property type="entry name" value="Dehydroquinate synthase-like - alpha domain"/>
    <property type="match status" value="1"/>
</dbReference>
<evidence type="ECO:0000256" key="14">
    <source>
        <dbReference type="ARBA" id="ARBA00023027"/>
    </source>
</evidence>
<keyword evidence="16 18" id="KW-0456">Lyase</keyword>
<dbReference type="GO" id="GO:0000166">
    <property type="term" value="F:nucleotide binding"/>
    <property type="evidence" value="ECO:0007669"/>
    <property type="project" value="UniProtKB-KW"/>
</dbReference>
<comment type="cofactor">
    <cofactor evidence="18">
        <name>Co(2+)</name>
        <dbReference type="ChEBI" id="CHEBI:48828"/>
    </cofactor>
    <cofactor evidence="18">
        <name>Zn(2+)</name>
        <dbReference type="ChEBI" id="CHEBI:29105"/>
    </cofactor>
    <text evidence="18">Binds 1 divalent metal cation per subunit. Can use either Co(2+) or Zn(2+).</text>
</comment>
<comment type="catalytic activity">
    <reaction evidence="1 18">
        <text>7-phospho-2-dehydro-3-deoxy-D-arabino-heptonate = 3-dehydroquinate + phosphate</text>
        <dbReference type="Rhea" id="RHEA:21968"/>
        <dbReference type="ChEBI" id="CHEBI:32364"/>
        <dbReference type="ChEBI" id="CHEBI:43474"/>
        <dbReference type="ChEBI" id="CHEBI:58394"/>
        <dbReference type="EC" id="4.2.3.4"/>
    </reaction>
</comment>
<accession>D3EP83</accession>
<feature type="binding site" evidence="18">
    <location>
        <begin position="73"/>
        <end position="78"/>
    </location>
    <ligand>
        <name>NAD(+)</name>
        <dbReference type="ChEBI" id="CHEBI:57540"/>
    </ligand>
</feature>
<evidence type="ECO:0000256" key="6">
    <source>
        <dbReference type="ARBA" id="ARBA00005412"/>
    </source>
</evidence>
<comment type="caution">
    <text evidence="18">Lacks conserved residue(s) required for the propagation of feature annotation.</text>
</comment>
<dbReference type="InterPro" id="IPR056179">
    <property type="entry name" value="DHQS_C"/>
</dbReference>
<evidence type="ECO:0000256" key="5">
    <source>
        <dbReference type="ARBA" id="ARBA00004661"/>
    </source>
</evidence>
<dbReference type="PATRIC" id="fig|713887.8.peg.516"/>
<dbReference type="PANTHER" id="PTHR43622">
    <property type="entry name" value="3-DEHYDROQUINATE SYNTHASE"/>
    <property type="match status" value="1"/>
</dbReference>
<keyword evidence="17 18" id="KW-0170">Cobalt</keyword>
<name>D3EP83_ATETH</name>
<comment type="cofactor">
    <cofactor evidence="2 18">
        <name>NAD(+)</name>
        <dbReference type="ChEBI" id="CHEBI:57540"/>
    </cofactor>
</comment>
<feature type="binding site" evidence="18">
    <location>
        <position position="267"/>
    </location>
    <ligand>
        <name>Zn(2+)</name>
        <dbReference type="ChEBI" id="CHEBI:29105"/>
    </ligand>
</feature>
<dbReference type="InterPro" id="IPR050071">
    <property type="entry name" value="Dehydroquinate_synthase"/>
</dbReference>